<dbReference type="Proteomes" id="UP000348942">
    <property type="component" value="Chromosome 2"/>
</dbReference>
<dbReference type="FunFam" id="3.40.250.10:FF:000001">
    <property type="entry name" value="Sulfurtransferase"/>
    <property type="match status" value="1"/>
</dbReference>
<evidence type="ECO:0000256" key="3">
    <source>
        <dbReference type="SAM" id="Phobius"/>
    </source>
</evidence>
<feature type="transmembrane region" description="Helical" evidence="3">
    <location>
        <begin position="235"/>
        <end position="255"/>
    </location>
</feature>
<accession>A0A5Q0TGU9</accession>
<keyword evidence="1 5" id="KW-0808">Transferase</keyword>
<evidence type="ECO:0000313" key="6">
    <source>
        <dbReference type="Proteomes" id="UP000348942"/>
    </source>
</evidence>
<keyword evidence="6" id="KW-1185">Reference proteome</keyword>
<dbReference type="InterPro" id="IPR045078">
    <property type="entry name" value="TST/MPST-like"/>
</dbReference>
<name>A0A5Q0TGU9_9VIBR</name>
<protein>
    <submittedName>
        <fullName evidence="5">Sulfurtransferase</fullName>
    </submittedName>
</protein>
<dbReference type="EMBL" id="CP045700">
    <property type="protein sequence ID" value="QGA66388.1"/>
    <property type="molecule type" value="Genomic_DNA"/>
</dbReference>
<proteinExistence type="predicted"/>
<evidence type="ECO:0000259" key="4">
    <source>
        <dbReference type="PROSITE" id="PS50206"/>
    </source>
</evidence>
<evidence type="ECO:0000313" key="5">
    <source>
        <dbReference type="EMBL" id="QGA66388.1"/>
    </source>
</evidence>
<dbReference type="PROSITE" id="PS50206">
    <property type="entry name" value="RHODANESE_3"/>
    <property type="match status" value="2"/>
</dbReference>
<sequence>MNSTHPMVTPTWLFDHFSDDNVIVLDATTIDAVAGEALQGARRYLPNSQAFDIEKVFVDLDNPLPNTMPSPEKFTQQAQTLGINQDSIVVIYDERGLYSAPRAWWMFQCMGHAQVYVLNGGVNAWQAMGYPITDTHGVDLFAKGNFIAKYQAEKVYSAQDVLAVMDKPKTLIVDVRGEGRFNGTMQEPREGMRSGHIPSSINLPFGKVLVGHQYLPSQELTALLREYHFDQADKLIFSCGSGLTACIVLLAAYSAGYTNLALYDGSWSEWGADHSLPISQ</sequence>
<dbReference type="InterPro" id="IPR001763">
    <property type="entry name" value="Rhodanese-like_dom"/>
</dbReference>
<dbReference type="CDD" id="cd01448">
    <property type="entry name" value="TST_Repeat_1"/>
    <property type="match status" value="1"/>
</dbReference>
<dbReference type="GO" id="GO:0004792">
    <property type="term" value="F:thiosulfate-cyanide sulfurtransferase activity"/>
    <property type="evidence" value="ECO:0007669"/>
    <property type="project" value="TreeGrafter"/>
</dbReference>
<dbReference type="Gene3D" id="3.40.250.10">
    <property type="entry name" value="Rhodanese-like domain"/>
    <property type="match status" value="2"/>
</dbReference>
<keyword evidence="2" id="KW-0677">Repeat</keyword>
<gene>
    <name evidence="5" type="ORF">GFB47_13225</name>
</gene>
<evidence type="ECO:0000256" key="1">
    <source>
        <dbReference type="ARBA" id="ARBA00022679"/>
    </source>
</evidence>
<reference evidence="5 6" key="1">
    <citation type="submission" date="2019-10" db="EMBL/GenBank/DDBJ databases">
        <title>Vibrio sp. nov., isolated from Coralline algae surface.</title>
        <authorList>
            <person name="Geng Y."/>
            <person name="Zhang X."/>
        </authorList>
    </citation>
    <scope>NUCLEOTIDE SEQUENCE [LARGE SCALE GENOMIC DNA]</scope>
    <source>
        <strain evidence="5 6">SM1977</strain>
    </source>
</reference>
<organism evidence="5 6">
    <name type="scientific">Vibrio algicola</name>
    <dbReference type="NCBI Taxonomy" id="2662262"/>
    <lineage>
        <taxon>Bacteria</taxon>
        <taxon>Pseudomonadati</taxon>
        <taxon>Pseudomonadota</taxon>
        <taxon>Gammaproteobacteria</taxon>
        <taxon>Vibrionales</taxon>
        <taxon>Vibrionaceae</taxon>
        <taxon>Vibrio</taxon>
    </lineage>
</organism>
<dbReference type="RefSeq" id="WP_153448521.1">
    <property type="nucleotide sequence ID" value="NZ_CP045700.1"/>
</dbReference>
<feature type="domain" description="Rhodanese" evidence="4">
    <location>
        <begin position="166"/>
        <end position="279"/>
    </location>
</feature>
<keyword evidence="3" id="KW-0812">Transmembrane</keyword>
<dbReference type="CDD" id="cd01449">
    <property type="entry name" value="TST_Repeat_2"/>
    <property type="match status" value="1"/>
</dbReference>
<dbReference type="AlphaFoldDB" id="A0A5Q0TGU9"/>
<dbReference type="PANTHER" id="PTHR11364:SF27">
    <property type="entry name" value="SULFURTRANSFERASE"/>
    <property type="match status" value="1"/>
</dbReference>
<dbReference type="SUPFAM" id="SSF52821">
    <property type="entry name" value="Rhodanese/Cell cycle control phosphatase"/>
    <property type="match status" value="2"/>
</dbReference>
<feature type="domain" description="Rhodanese" evidence="4">
    <location>
        <begin position="18"/>
        <end position="134"/>
    </location>
</feature>
<dbReference type="PANTHER" id="PTHR11364">
    <property type="entry name" value="THIOSULFATE SULFERTANSFERASE"/>
    <property type="match status" value="1"/>
</dbReference>
<dbReference type="InterPro" id="IPR036873">
    <property type="entry name" value="Rhodanese-like_dom_sf"/>
</dbReference>
<keyword evidence="3" id="KW-1133">Transmembrane helix</keyword>
<keyword evidence="3" id="KW-0472">Membrane</keyword>
<dbReference type="Pfam" id="PF00581">
    <property type="entry name" value="Rhodanese"/>
    <property type="match status" value="2"/>
</dbReference>
<dbReference type="SMART" id="SM00450">
    <property type="entry name" value="RHOD"/>
    <property type="match status" value="2"/>
</dbReference>
<evidence type="ECO:0000256" key="2">
    <source>
        <dbReference type="ARBA" id="ARBA00022737"/>
    </source>
</evidence>